<dbReference type="InterPro" id="IPR015943">
    <property type="entry name" value="WD40/YVTN_repeat-like_dom_sf"/>
</dbReference>
<evidence type="ECO:0008006" key="4">
    <source>
        <dbReference type="Google" id="ProtNLM"/>
    </source>
</evidence>
<proteinExistence type="predicted"/>
<evidence type="ECO:0000313" key="2">
    <source>
        <dbReference type="EMBL" id="NHZ37014.1"/>
    </source>
</evidence>
<feature type="signal peptide" evidence="1">
    <location>
        <begin position="1"/>
        <end position="27"/>
    </location>
</feature>
<feature type="chain" id="PRO_5045539046" description="Exo-alpha-sialidase" evidence="1">
    <location>
        <begin position="28"/>
        <end position="319"/>
    </location>
</feature>
<keyword evidence="1" id="KW-0732">Signal</keyword>
<comment type="caution">
    <text evidence="2">The sequence shown here is derived from an EMBL/GenBank/DDBJ whole genome shotgun (WGS) entry which is preliminary data.</text>
</comment>
<accession>A0ABX0LSQ3</accession>
<name>A0ABX0LSQ3_9BURK</name>
<dbReference type="EMBL" id="VUYU01000023">
    <property type="protein sequence ID" value="NHZ37014.1"/>
    <property type="molecule type" value="Genomic_DNA"/>
</dbReference>
<protein>
    <recommendedName>
        <fullName evidence="4">Exo-alpha-sialidase</fullName>
    </recommendedName>
</protein>
<gene>
    <name evidence="2" type="ORF">F0185_25945</name>
</gene>
<dbReference type="SUPFAM" id="SSF110296">
    <property type="entry name" value="Oligoxyloglucan reducing end-specific cellobiohydrolase"/>
    <property type="match status" value="1"/>
</dbReference>
<organism evidence="2 3">
    <name type="scientific">Massilia rubra</name>
    <dbReference type="NCBI Taxonomy" id="2607910"/>
    <lineage>
        <taxon>Bacteria</taxon>
        <taxon>Pseudomonadati</taxon>
        <taxon>Pseudomonadota</taxon>
        <taxon>Betaproteobacteria</taxon>
        <taxon>Burkholderiales</taxon>
        <taxon>Oxalobacteraceae</taxon>
        <taxon>Telluria group</taxon>
        <taxon>Massilia</taxon>
    </lineage>
</organism>
<keyword evidence="3" id="KW-1185">Reference proteome</keyword>
<dbReference type="Gene3D" id="2.130.10.10">
    <property type="entry name" value="YVTN repeat-like/Quinoprotein amine dehydrogenase"/>
    <property type="match status" value="2"/>
</dbReference>
<evidence type="ECO:0000256" key="1">
    <source>
        <dbReference type="SAM" id="SignalP"/>
    </source>
</evidence>
<sequence length="319" mass="34573">MSTPGRKSASALASLALMMLIASSANALPPPTVPVIKSVVVAPDRSILVHIALRGYNKSTDGGLTWRHSWDNEYAWQRFDHEHELKLDNKGALPLGHGTAAVPAPGPHASIGEMHYSCFNSHLYRSSNSGTNWVRASDLPAGASQCSNLVEDGTYFYSITSIGIIRRPAQDGAWKLLSVPDVKQADRLMTSQKGIVVANVHDIDQRKYSYLSEDRGNTWKEVIFPSKTPHETWCGVVGIAGEEIFARCGSALFSSKNNGRDWSSADAGLQTDTTPPGRAIIIEQVLDGGDGGVYASSPNALFKRMNADSTWKLLPLRVN</sequence>
<reference evidence="2 3" key="1">
    <citation type="submission" date="2019-09" db="EMBL/GenBank/DDBJ databases">
        <title>Taxonomy of Antarctic Massilia spp.: description of Massilia rubra sp. nov., Massilia aquatica sp. nov., Massilia mucilaginosa sp. nov., Massilia frigida sp. nov. isolated from streams, lakes and regoliths.</title>
        <authorList>
            <person name="Holochova P."/>
            <person name="Sedlacek I."/>
            <person name="Kralova S."/>
            <person name="Maslanova I."/>
            <person name="Busse H.-J."/>
            <person name="Stankova E."/>
            <person name="Vrbovska V."/>
            <person name="Kovarovic V."/>
            <person name="Bartak M."/>
            <person name="Svec P."/>
            <person name="Pantucek R."/>
        </authorList>
    </citation>
    <scope>NUCLEOTIDE SEQUENCE [LARGE SCALE GENOMIC DNA]</scope>
    <source>
        <strain evidence="2 3">CCM 8692</strain>
    </source>
</reference>
<dbReference type="RefSeq" id="WP_167229464.1">
    <property type="nucleotide sequence ID" value="NZ_VUYU01000023.1"/>
</dbReference>
<evidence type="ECO:0000313" key="3">
    <source>
        <dbReference type="Proteomes" id="UP000785613"/>
    </source>
</evidence>
<dbReference type="Proteomes" id="UP000785613">
    <property type="component" value="Unassembled WGS sequence"/>
</dbReference>